<organism evidence="1 2">
    <name type="scientific">Cylicostephanus goldi</name>
    <name type="common">Nematode worm</name>
    <dbReference type="NCBI Taxonomy" id="71465"/>
    <lineage>
        <taxon>Eukaryota</taxon>
        <taxon>Metazoa</taxon>
        <taxon>Ecdysozoa</taxon>
        <taxon>Nematoda</taxon>
        <taxon>Chromadorea</taxon>
        <taxon>Rhabditida</taxon>
        <taxon>Rhabditina</taxon>
        <taxon>Rhabditomorpha</taxon>
        <taxon>Strongyloidea</taxon>
        <taxon>Strongylidae</taxon>
        <taxon>Cylicostephanus</taxon>
    </lineage>
</organism>
<accession>A0A3P7MPN8</accession>
<protein>
    <submittedName>
        <fullName evidence="1">Uncharacterized protein</fullName>
    </submittedName>
</protein>
<evidence type="ECO:0000313" key="2">
    <source>
        <dbReference type="Proteomes" id="UP000271889"/>
    </source>
</evidence>
<reference evidence="1 2" key="1">
    <citation type="submission" date="2018-11" db="EMBL/GenBank/DDBJ databases">
        <authorList>
            <consortium name="Pathogen Informatics"/>
        </authorList>
    </citation>
    <scope>NUCLEOTIDE SEQUENCE [LARGE SCALE GENOMIC DNA]</scope>
</reference>
<dbReference type="AlphaFoldDB" id="A0A3P7MPN8"/>
<gene>
    <name evidence="1" type="ORF">CGOC_LOCUS10181</name>
</gene>
<dbReference type="Proteomes" id="UP000271889">
    <property type="component" value="Unassembled WGS sequence"/>
</dbReference>
<sequence length="123" mass="13935">MIGKHVNAIESDPAAEIVFCTDASDPVFTYIASSRHVSWHIREHWRMTGKHVTAIESDPAAGIVFCTDASDPVLTYIASIRHVSWYIQRHWRNDVSATTCPTFHVQFTFRTFAKGLFGNHTSR</sequence>
<dbReference type="EMBL" id="UYRV01110079">
    <property type="protein sequence ID" value="VDN25723.1"/>
    <property type="molecule type" value="Genomic_DNA"/>
</dbReference>
<evidence type="ECO:0000313" key="1">
    <source>
        <dbReference type="EMBL" id="VDN25723.1"/>
    </source>
</evidence>
<keyword evidence="2" id="KW-1185">Reference proteome</keyword>
<proteinExistence type="predicted"/>
<name>A0A3P7MPN8_CYLGO</name>